<dbReference type="GO" id="GO:0016757">
    <property type="term" value="F:glycosyltransferase activity"/>
    <property type="evidence" value="ECO:0007669"/>
    <property type="project" value="InterPro"/>
</dbReference>
<evidence type="ECO:0008006" key="5">
    <source>
        <dbReference type="Google" id="ProtNLM"/>
    </source>
</evidence>
<comment type="caution">
    <text evidence="3">The sequence shown here is derived from an EMBL/GenBank/DDBJ whole genome shotgun (WGS) entry which is preliminary data.</text>
</comment>
<sequence length="414" mass="47519">MGIRATLKLFKTETVKKFPKTVIFVIDNFEYGGSTSFIDSYTRYLNGRGYNIIIIGEEGKALQQKEYFRRCKIISLPKGKWEAEHSKNLFYTLIYRLHYFYKFNVAFRKVVIDERPDAIHLNLTWSSLAILLFNPLVYRLPRVITFYGDRALEIESINKYLAEGGILRFKIELIRILQGLTFTLSTKVIAFSSYSRDLLISRFGVPSSKIEIIPGVIFKKDYLGIKKKRVSASKEIKILNISRFENRKGHDLLLRAMKVLLNKGLKVNLTLCGSMDGGVLEILRLYEKLDLKKNLNFLHSYHGREKLLLIRDADLFVIPSKELETFGMTIIEALAIGTPVIGTPVGAIPEILSKVDKKLISDSISAVSLARAITHFSFLSFRKKRQLAYKSRVVAFKYYNADVILRKLESLYSL</sequence>
<name>A0A1F8BAI2_9BACT</name>
<evidence type="ECO:0000259" key="1">
    <source>
        <dbReference type="Pfam" id="PF00534"/>
    </source>
</evidence>
<gene>
    <name evidence="3" type="ORF">A3A75_02635</name>
</gene>
<dbReference type="PANTHER" id="PTHR12526">
    <property type="entry name" value="GLYCOSYLTRANSFERASE"/>
    <property type="match status" value="1"/>
</dbReference>
<dbReference type="PANTHER" id="PTHR12526:SF630">
    <property type="entry name" value="GLYCOSYLTRANSFERASE"/>
    <property type="match status" value="1"/>
</dbReference>
<dbReference type="Pfam" id="PF00534">
    <property type="entry name" value="Glycos_transf_1"/>
    <property type="match status" value="1"/>
</dbReference>
<dbReference type="EMBL" id="MGHC01000001">
    <property type="protein sequence ID" value="OGM61036.1"/>
    <property type="molecule type" value="Genomic_DNA"/>
</dbReference>
<proteinExistence type="predicted"/>
<dbReference type="CDD" id="cd03801">
    <property type="entry name" value="GT4_PimA-like"/>
    <property type="match status" value="1"/>
</dbReference>
<dbReference type="Pfam" id="PF13439">
    <property type="entry name" value="Glyco_transf_4"/>
    <property type="match status" value="1"/>
</dbReference>
<feature type="domain" description="Glycosyltransferase subfamily 4-like N-terminal" evidence="2">
    <location>
        <begin position="31"/>
        <end position="214"/>
    </location>
</feature>
<dbReference type="Gene3D" id="3.40.50.2000">
    <property type="entry name" value="Glycogen Phosphorylase B"/>
    <property type="match status" value="2"/>
</dbReference>
<evidence type="ECO:0000313" key="4">
    <source>
        <dbReference type="Proteomes" id="UP000179018"/>
    </source>
</evidence>
<dbReference type="InterPro" id="IPR001296">
    <property type="entry name" value="Glyco_trans_1"/>
</dbReference>
<dbReference type="InterPro" id="IPR028098">
    <property type="entry name" value="Glyco_trans_4-like_N"/>
</dbReference>
<evidence type="ECO:0000313" key="3">
    <source>
        <dbReference type="EMBL" id="OGM61036.1"/>
    </source>
</evidence>
<dbReference type="AlphaFoldDB" id="A0A1F8BAI2"/>
<feature type="domain" description="Glycosyl transferase family 1" evidence="1">
    <location>
        <begin position="226"/>
        <end position="376"/>
    </location>
</feature>
<evidence type="ECO:0000259" key="2">
    <source>
        <dbReference type="Pfam" id="PF13439"/>
    </source>
</evidence>
<dbReference type="SUPFAM" id="SSF53756">
    <property type="entry name" value="UDP-Glycosyltransferase/glycogen phosphorylase"/>
    <property type="match status" value="1"/>
</dbReference>
<dbReference type="STRING" id="1802516.A3A75_02635"/>
<accession>A0A1F8BAI2</accession>
<dbReference type="Proteomes" id="UP000179018">
    <property type="component" value="Unassembled WGS sequence"/>
</dbReference>
<organism evidence="3 4">
    <name type="scientific">Candidatus Woesebacteria bacterium RIFCSPLOWO2_01_FULL_39_10</name>
    <dbReference type="NCBI Taxonomy" id="1802516"/>
    <lineage>
        <taxon>Bacteria</taxon>
        <taxon>Candidatus Woeseibacteriota</taxon>
    </lineage>
</organism>
<protein>
    <recommendedName>
        <fullName evidence="5">Glycosyl transferase family 1 domain-containing protein</fullName>
    </recommendedName>
</protein>
<reference evidence="3 4" key="1">
    <citation type="journal article" date="2016" name="Nat. Commun.">
        <title>Thousands of microbial genomes shed light on interconnected biogeochemical processes in an aquifer system.</title>
        <authorList>
            <person name="Anantharaman K."/>
            <person name="Brown C.T."/>
            <person name="Hug L.A."/>
            <person name="Sharon I."/>
            <person name="Castelle C.J."/>
            <person name="Probst A.J."/>
            <person name="Thomas B.C."/>
            <person name="Singh A."/>
            <person name="Wilkins M.J."/>
            <person name="Karaoz U."/>
            <person name="Brodie E.L."/>
            <person name="Williams K.H."/>
            <person name="Hubbard S.S."/>
            <person name="Banfield J.F."/>
        </authorList>
    </citation>
    <scope>NUCLEOTIDE SEQUENCE [LARGE SCALE GENOMIC DNA]</scope>
</reference>